<keyword evidence="2" id="KW-1185">Reference proteome</keyword>
<reference evidence="1 2" key="1">
    <citation type="submission" date="2020-02" db="EMBL/GenBank/DDBJ databases">
        <title>Genome sequences of Thiorhodococcus mannitoliphagus and Thiorhodococcus minor, purple sulfur photosynthetic bacteria in the gammaproteobacterial family, Chromatiaceae.</title>
        <authorList>
            <person name="Aviles F.A."/>
            <person name="Meyer T.E."/>
            <person name="Kyndt J.A."/>
        </authorList>
    </citation>
    <scope>NUCLEOTIDE SEQUENCE [LARGE SCALE GENOMIC DNA]</scope>
    <source>
        <strain evidence="1 2">DSM 11518</strain>
    </source>
</reference>
<sequence length="75" mass="8536">MARFQPCHGKDACRDNGERCLTCGRSLSEIARLRDALDALANLAIEHGYENSEEFASYVARKLSKTINHRREQLQ</sequence>
<evidence type="ECO:0000313" key="2">
    <source>
        <dbReference type="Proteomes" id="UP000483379"/>
    </source>
</evidence>
<evidence type="ECO:0000313" key="1">
    <source>
        <dbReference type="EMBL" id="NEV63463.1"/>
    </source>
</evidence>
<accession>A0A6M0K3G9</accession>
<proteinExistence type="predicted"/>
<dbReference type="RefSeq" id="WP_164453926.1">
    <property type="nucleotide sequence ID" value="NZ_JAAIJQ010000052.1"/>
</dbReference>
<evidence type="ECO:0008006" key="3">
    <source>
        <dbReference type="Google" id="ProtNLM"/>
    </source>
</evidence>
<dbReference type="Proteomes" id="UP000483379">
    <property type="component" value="Unassembled WGS sequence"/>
</dbReference>
<gene>
    <name evidence="1" type="ORF">G3446_16480</name>
</gene>
<dbReference type="AlphaFoldDB" id="A0A6M0K3G9"/>
<name>A0A6M0K3G9_9GAMM</name>
<dbReference type="EMBL" id="JAAIJQ010000052">
    <property type="protein sequence ID" value="NEV63463.1"/>
    <property type="molecule type" value="Genomic_DNA"/>
</dbReference>
<organism evidence="1 2">
    <name type="scientific">Thiorhodococcus minor</name>
    <dbReference type="NCBI Taxonomy" id="57489"/>
    <lineage>
        <taxon>Bacteria</taxon>
        <taxon>Pseudomonadati</taxon>
        <taxon>Pseudomonadota</taxon>
        <taxon>Gammaproteobacteria</taxon>
        <taxon>Chromatiales</taxon>
        <taxon>Chromatiaceae</taxon>
        <taxon>Thiorhodococcus</taxon>
    </lineage>
</organism>
<comment type="caution">
    <text evidence="1">The sequence shown here is derived from an EMBL/GenBank/DDBJ whole genome shotgun (WGS) entry which is preliminary data.</text>
</comment>
<protein>
    <recommendedName>
        <fullName evidence="3">DUF1289 domain-containing protein</fullName>
    </recommendedName>
</protein>